<evidence type="ECO:0000259" key="1">
    <source>
        <dbReference type="Pfam" id="PF12697"/>
    </source>
</evidence>
<proteinExistence type="predicted"/>
<protein>
    <recommendedName>
        <fullName evidence="1">AB hydrolase-1 domain-containing protein</fullName>
    </recommendedName>
</protein>
<organism evidence="2 3">
    <name type="scientific">Steccherinum ochraceum</name>
    <dbReference type="NCBI Taxonomy" id="92696"/>
    <lineage>
        <taxon>Eukaryota</taxon>
        <taxon>Fungi</taxon>
        <taxon>Dikarya</taxon>
        <taxon>Basidiomycota</taxon>
        <taxon>Agaricomycotina</taxon>
        <taxon>Agaricomycetes</taxon>
        <taxon>Polyporales</taxon>
        <taxon>Steccherinaceae</taxon>
        <taxon>Steccherinum</taxon>
    </lineage>
</organism>
<dbReference type="InterPro" id="IPR029058">
    <property type="entry name" value="AB_hydrolase_fold"/>
</dbReference>
<reference evidence="2 3" key="1">
    <citation type="submission" date="2018-11" db="EMBL/GenBank/DDBJ databases">
        <title>Genome assembly of Steccherinum ochraceum LE-BIN_3174, the white-rot fungus of the Steccherinaceae family (The Residual Polyporoid clade, Polyporales, Basidiomycota).</title>
        <authorList>
            <person name="Fedorova T.V."/>
            <person name="Glazunova O.A."/>
            <person name="Landesman E.O."/>
            <person name="Moiseenko K.V."/>
            <person name="Psurtseva N.V."/>
            <person name="Savinova O.S."/>
            <person name="Shakhova N.V."/>
            <person name="Tyazhelova T.V."/>
            <person name="Vasina D.V."/>
        </authorList>
    </citation>
    <scope>NUCLEOTIDE SEQUENCE [LARGE SCALE GENOMIC DNA]</scope>
    <source>
        <strain evidence="2 3">LE-BIN_3174</strain>
    </source>
</reference>
<dbReference type="InterPro" id="IPR000073">
    <property type="entry name" value="AB_hydrolase_1"/>
</dbReference>
<sequence length="359" mass="40475">MSPLPLSRRGVFASHDTGPPKDTPVYTTLFILHGYSFHSDIFTRLIPLAETSRCRLVLVNRRGYPGAEPFTPQEISNLKAAGEAGRVDEVRTFCKERAREIYEFLTDFVQTEKIPKDGGIILSGWSFGIIFAMLFLLHAESFSASFDLREYIHSVVLWGKHQRLGKYSGLTVDADTPNYCIGYDPQSVPGSWAPMTDTSIPYEENMKNVFPNWVSGYFRHEDAPGGLEFRHPGSYPPPSISNIPVEYVDAAPTSTEGSDTVMSDALLASNLMDEVRRAVYFRPDIDGWNGVPVRYVWCERSTWMIVHGARRTYEECDEAKRAGKSTRPIEIVRVKEQNHFAHWDAPETIFPALLGVSKV</sequence>
<dbReference type="Proteomes" id="UP000292702">
    <property type="component" value="Unassembled WGS sequence"/>
</dbReference>
<dbReference type="Pfam" id="PF12697">
    <property type="entry name" value="Abhydrolase_6"/>
    <property type="match status" value="1"/>
</dbReference>
<keyword evidence="3" id="KW-1185">Reference proteome</keyword>
<dbReference type="OrthoDB" id="3466517at2759"/>
<dbReference type="AlphaFoldDB" id="A0A4R0R5V7"/>
<dbReference type="SUPFAM" id="SSF53474">
    <property type="entry name" value="alpha/beta-Hydrolases"/>
    <property type="match status" value="1"/>
</dbReference>
<name>A0A4R0R5V7_9APHY</name>
<evidence type="ECO:0000313" key="2">
    <source>
        <dbReference type="EMBL" id="TCD60255.1"/>
    </source>
</evidence>
<comment type="caution">
    <text evidence="2">The sequence shown here is derived from an EMBL/GenBank/DDBJ whole genome shotgun (WGS) entry which is preliminary data.</text>
</comment>
<dbReference type="Gene3D" id="3.40.50.1820">
    <property type="entry name" value="alpha/beta hydrolase"/>
    <property type="match status" value="1"/>
</dbReference>
<evidence type="ECO:0000313" key="3">
    <source>
        <dbReference type="Proteomes" id="UP000292702"/>
    </source>
</evidence>
<feature type="domain" description="AB hydrolase-1" evidence="1">
    <location>
        <begin position="30"/>
        <end position="349"/>
    </location>
</feature>
<accession>A0A4R0R5V7</accession>
<dbReference type="EMBL" id="RWJN01000629">
    <property type="protein sequence ID" value="TCD60255.1"/>
    <property type="molecule type" value="Genomic_DNA"/>
</dbReference>
<gene>
    <name evidence="2" type="ORF">EIP91_010456</name>
</gene>